<keyword evidence="3" id="KW-1185">Reference proteome</keyword>
<proteinExistence type="predicted"/>
<sequence length="293" mass="31393">MMGRVVFGNGNWGIGGWGLRFGIGGWGLRFGIGDLGFGYKVASSKSGRRRGGRIILARSPSTADWAAPCRPGEQAPARGPVLVPCWSRAVAELSRLGAALGPWGAGPSDGIVRRLARPFYPCHTQVSRSTRNDPWLSWSRWHRGGPTLPRVDQGLQLPRLVRMAKGVKGGEGGEGVKGVKGVKWAKRVKGQTGKRANHHVLSILSREEIPPLLDCPNANPRVSITSRPTCRAHPPIHPHPQNPDQGGRRHRLDGVGKTCTGLGDRVVCTCPDKGLAGLPARPVATLPTNPLTH</sequence>
<name>A0A218Z8G1_9HELO</name>
<comment type="caution">
    <text evidence="2">The sequence shown here is derived from an EMBL/GenBank/DDBJ whole genome shotgun (WGS) entry which is preliminary data.</text>
</comment>
<protein>
    <submittedName>
        <fullName evidence="2">Glutamate synthase large chain</fullName>
    </submittedName>
</protein>
<feature type="region of interest" description="Disordered" evidence="1">
    <location>
        <begin position="226"/>
        <end position="253"/>
    </location>
</feature>
<evidence type="ECO:0000256" key="1">
    <source>
        <dbReference type="SAM" id="MobiDB-lite"/>
    </source>
</evidence>
<reference evidence="2 3" key="1">
    <citation type="submission" date="2017-04" db="EMBL/GenBank/DDBJ databases">
        <title>Draft genome sequence of Marssonina coronaria NL1: causal agent of apple blotch.</title>
        <authorList>
            <person name="Cheng Q."/>
        </authorList>
    </citation>
    <scope>NUCLEOTIDE SEQUENCE [LARGE SCALE GENOMIC DNA]</scope>
    <source>
        <strain evidence="2 3">NL1</strain>
    </source>
</reference>
<evidence type="ECO:0000313" key="3">
    <source>
        <dbReference type="Proteomes" id="UP000242519"/>
    </source>
</evidence>
<gene>
    <name evidence="2" type="ORF">B2J93_5992</name>
</gene>
<dbReference type="AlphaFoldDB" id="A0A218Z8G1"/>
<dbReference type="InParanoid" id="A0A218Z8G1"/>
<organism evidence="2 3">
    <name type="scientific">Diplocarpon coronariae</name>
    <dbReference type="NCBI Taxonomy" id="2795749"/>
    <lineage>
        <taxon>Eukaryota</taxon>
        <taxon>Fungi</taxon>
        <taxon>Dikarya</taxon>
        <taxon>Ascomycota</taxon>
        <taxon>Pezizomycotina</taxon>
        <taxon>Leotiomycetes</taxon>
        <taxon>Helotiales</taxon>
        <taxon>Drepanopezizaceae</taxon>
        <taxon>Diplocarpon</taxon>
    </lineage>
</organism>
<dbReference type="EMBL" id="MZNU01000113">
    <property type="protein sequence ID" value="OWP04359.1"/>
    <property type="molecule type" value="Genomic_DNA"/>
</dbReference>
<dbReference type="Proteomes" id="UP000242519">
    <property type="component" value="Unassembled WGS sequence"/>
</dbReference>
<evidence type="ECO:0000313" key="2">
    <source>
        <dbReference type="EMBL" id="OWP04359.1"/>
    </source>
</evidence>
<accession>A0A218Z8G1</accession>